<dbReference type="Proteomes" id="UP001054889">
    <property type="component" value="Unassembled WGS sequence"/>
</dbReference>
<comment type="similarity">
    <text evidence="1 7">Belongs to the peptidase A1 family.</text>
</comment>
<dbReference type="CDD" id="cd05476">
    <property type="entry name" value="pepsin_A_like_plant"/>
    <property type="match status" value="1"/>
</dbReference>
<dbReference type="FunFam" id="2.40.70.10:FF:000033">
    <property type="entry name" value="Aspartyl protease family protein"/>
    <property type="match status" value="1"/>
</dbReference>
<dbReference type="SUPFAM" id="SSF50630">
    <property type="entry name" value="Acid proteases"/>
    <property type="match status" value="1"/>
</dbReference>
<feature type="active site" evidence="6">
    <location>
        <position position="264"/>
    </location>
</feature>
<evidence type="ECO:0000313" key="10">
    <source>
        <dbReference type="EMBL" id="GJN28060.1"/>
    </source>
</evidence>
<gene>
    <name evidence="9" type="primary">gb16127</name>
    <name evidence="10" type="synonym">gb16141</name>
    <name evidence="9" type="ORF">PR202_gb16127</name>
    <name evidence="10" type="ORF">PR202_gb16141</name>
</gene>
<dbReference type="GO" id="GO:0004190">
    <property type="term" value="F:aspartic-type endopeptidase activity"/>
    <property type="evidence" value="ECO:0007669"/>
    <property type="project" value="UniProtKB-KW"/>
</dbReference>
<dbReference type="EMBL" id="BQKI01000080">
    <property type="protein sequence ID" value="GJN28060.1"/>
    <property type="molecule type" value="Genomic_DNA"/>
</dbReference>
<evidence type="ECO:0000256" key="5">
    <source>
        <dbReference type="ARBA" id="ARBA00023180"/>
    </source>
</evidence>
<keyword evidence="11" id="KW-1185">Reference proteome</keyword>
<accession>A0AAV5EZL5</accession>
<keyword evidence="5" id="KW-0325">Glycoprotein</keyword>
<evidence type="ECO:0000256" key="7">
    <source>
        <dbReference type="RuleBase" id="RU000454"/>
    </source>
</evidence>
<evidence type="ECO:0000256" key="2">
    <source>
        <dbReference type="ARBA" id="ARBA00022670"/>
    </source>
</evidence>
<reference evidence="9" key="2">
    <citation type="submission" date="2021-12" db="EMBL/GenBank/DDBJ databases">
        <title>Resequencing data analysis of finger millet.</title>
        <authorList>
            <person name="Hatakeyama M."/>
            <person name="Aluri S."/>
            <person name="Balachadran M.T."/>
            <person name="Sivarajan S.R."/>
            <person name="Poveda L."/>
            <person name="Shimizu-Inatsugi R."/>
            <person name="Schlapbach R."/>
            <person name="Sreeman S.M."/>
            <person name="Shimizu K.K."/>
        </authorList>
    </citation>
    <scope>NUCLEOTIDE SEQUENCE</scope>
</reference>
<dbReference type="AlphaFoldDB" id="A0AAV5EZL5"/>
<sequence length="384" mass="41162">MIRRETTINFTRAARQSHERLSLLAARLDTAAGGTSTETPLRADSTGGAYDMEVSIGSPPQKLSALADTGSDLIWVKCGRCASCKPKGSPSFNPTKSSSFSKLPCNAHLCMVLWSQNLATCGGLGTECDYRYSYGLAADGQHYTQGFLGNETFTLGSDAVKDVGFGCTTMSEGDYGTGSGLVGFGRGPLSLVSQLKVGAFSYCLIDDPSKESPLLFGSLANLTGAGVQSTKLLRSSTFYNVNLKSITIGSVTTPGTGTDGFVFDSGTTLTYLTEPAYTAAKRAILYQTSLRRVANRYGFEACFQATDNDASNVVPPMVLHFDGANMELPAENYFAEVENGVICWVVQKSPSLSIIGNIMHMNYHIRYDLDMKMLSFQQANCSSI</sequence>
<dbReference type="InterPro" id="IPR001461">
    <property type="entry name" value="Aspartic_peptidase_A1"/>
</dbReference>
<reference evidence="9" key="1">
    <citation type="journal article" date="2018" name="DNA Res.">
        <title>Multiple hybrid de novo genome assembly of finger millet, an orphan allotetraploid crop.</title>
        <authorList>
            <person name="Hatakeyama M."/>
            <person name="Aluri S."/>
            <person name="Balachadran M.T."/>
            <person name="Sivarajan S.R."/>
            <person name="Patrignani A."/>
            <person name="Gruter S."/>
            <person name="Poveda L."/>
            <person name="Shimizu-Inatsugi R."/>
            <person name="Baeten J."/>
            <person name="Francoijs K.J."/>
            <person name="Nataraja K.N."/>
            <person name="Reddy Y.A.N."/>
            <person name="Phadnis S."/>
            <person name="Ravikumar R.L."/>
            <person name="Schlapbach R."/>
            <person name="Sreeman S.M."/>
            <person name="Shimizu K.K."/>
        </authorList>
    </citation>
    <scope>NUCLEOTIDE SEQUENCE</scope>
</reference>
<dbReference type="Gene3D" id="2.40.70.10">
    <property type="entry name" value="Acid Proteases"/>
    <property type="match status" value="2"/>
</dbReference>
<keyword evidence="2 7" id="KW-0645">Protease</keyword>
<feature type="active site" evidence="6">
    <location>
        <position position="68"/>
    </location>
</feature>
<evidence type="ECO:0000256" key="6">
    <source>
        <dbReference type="PIRSR" id="PIRSR601461-1"/>
    </source>
</evidence>
<dbReference type="PANTHER" id="PTHR47967:SF20">
    <property type="entry name" value="OS01G0696800 PROTEIN"/>
    <property type="match status" value="1"/>
</dbReference>
<evidence type="ECO:0000313" key="11">
    <source>
        <dbReference type="Proteomes" id="UP001054889"/>
    </source>
</evidence>
<dbReference type="InterPro" id="IPR033121">
    <property type="entry name" value="PEPTIDASE_A1"/>
</dbReference>
<feature type="domain" description="Peptidase A1" evidence="8">
    <location>
        <begin position="50"/>
        <end position="377"/>
    </location>
</feature>
<evidence type="ECO:0000256" key="1">
    <source>
        <dbReference type="ARBA" id="ARBA00007447"/>
    </source>
</evidence>
<dbReference type="PANTHER" id="PTHR47967">
    <property type="entry name" value="OS07G0603500 PROTEIN-RELATED"/>
    <property type="match status" value="1"/>
</dbReference>
<dbReference type="PROSITE" id="PS51767">
    <property type="entry name" value="PEPTIDASE_A1"/>
    <property type="match status" value="1"/>
</dbReference>
<dbReference type="InterPro" id="IPR034161">
    <property type="entry name" value="Pepsin-like_plant"/>
</dbReference>
<dbReference type="Pfam" id="PF14543">
    <property type="entry name" value="TAXi_N"/>
    <property type="match status" value="1"/>
</dbReference>
<dbReference type="InterPro" id="IPR032799">
    <property type="entry name" value="TAXi_C"/>
</dbReference>
<keyword evidence="4 7" id="KW-0378">Hydrolase</keyword>
<evidence type="ECO:0000256" key="3">
    <source>
        <dbReference type="ARBA" id="ARBA00022750"/>
    </source>
</evidence>
<dbReference type="InterPro" id="IPR032861">
    <property type="entry name" value="TAXi_N"/>
</dbReference>
<dbReference type="InterPro" id="IPR001969">
    <property type="entry name" value="Aspartic_peptidase_AS"/>
</dbReference>
<name>A0AAV5EZL5_ELECO</name>
<dbReference type="InterPro" id="IPR051708">
    <property type="entry name" value="Plant_Aspart_Prot_A1"/>
</dbReference>
<dbReference type="PROSITE" id="PS00141">
    <property type="entry name" value="ASP_PROTEASE"/>
    <property type="match status" value="1"/>
</dbReference>
<protein>
    <recommendedName>
        <fullName evidence="8">Peptidase A1 domain-containing protein</fullName>
    </recommendedName>
</protein>
<comment type="caution">
    <text evidence="9">The sequence shown here is derived from an EMBL/GenBank/DDBJ whole genome shotgun (WGS) entry which is preliminary data.</text>
</comment>
<dbReference type="GO" id="GO:0005576">
    <property type="term" value="C:extracellular region"/>
    <property type="evidence" value="ECO:0007669"/>
    <property type="project" value="TreeGrafter"/>
</dbReference>
<dbReference type="EMBL" id="BQKI01000080">
    <property type="protein sequence ID" value="GJN28046.1"/>
    <property type="molecule type" value="Genomic_DNA"/>
</dbReference>
<dbReference type="Pfam" id="PF14541">
    <property type="entry name" value="TAXi_C"/>
    <property type="match status" value="1"/>
</dbReference>
<evidence type="ECO:0000256" key="4">
    <source>
        <dbReference type="ARBA" id="ARBA00022801"/>
    </source>
</evidence>
<evidence type="ECO:0000259" key="8">
    <source>
        <dbReference type="PROSITE" id="PS51767"/>
    </source>
</evidence>
<evidence type="ECO:0000313" key="9">
    <source>
        <dbReference type="EMBL" id="GJN28046.1"/>
    </source>
</evidence>
<organism evidence="9 11">
    <name type="scientific">Eleusine coracana subsp. coracana</name>
    <dbReference type="NCBI Taxonomy" id="191504"/>
    <lineage>
        <taxon>Eukaryota</taxon>
        <taxon>Viridiplantae</taxon>
        <taxon>Streptophyta</taxon>
        <taxon>Embryophyta</taxon>
        <taxon>Tracheophyta</taxon>
        <taxon>Spermatophyta</taxon>
        <taxon>Magnoliopsida</taxon>
        <taxon>Liliopsida</taxon>
        <taxon>Poales</taxon>
        <taxon>Poaceae</taxon>
        <taxon>PACMAD clade</taxon>
        <taxon>Chloridoideae</taxon>
        <taxon>Cynodonteae</taxon>
        <taxon>Eleusininae</taxon>
        <taxon>Eleusine</taxon>
    </lineage>
</organism>
<keyword evidence="3 7" id="KW-0064">Aspartyl protease</keyword>
<dbReference type="InterPro" id="IPR021109">
    <property type="entry name" value="Peptidase_aspartic_dom_sf"/>
</dbReference>
<dbReference type="PRINTS" id="PR00792">
    <property type="entry name" value="PEPSIN"/>
</dbReference>
<proteinExistence type="inferred from homology"/>
<dbReference type="GO" id="GO:0006508">
    <property type="term" value="P:proteolysis"/>
    <property type="evidence" value="ECO:0007669"/>
    <property type="project" value="UniProtKB-KW"/>
</dbReference>